<keyword evidence="9 10" id="KW-0472">Membrane</keyword>
<evidence type="ECO:0000256" key="10">
    <source>
        <dbReference type="SAM" id="Phobius"/>
    </source>
</evidence>
<evidence type="ECO:0000256" key="1">
    <source>
        <dbReference type="ARBA" id="ARBA00004383"/>
    </source>
</evidence>
<keyword evidence="8 10" id="KW-1133">Transmembrane helix</keyword>
<evidence type="ECO:0000256" key="8">
    <source>
        <dbReference type="ARBA" id="ARBA00022989"/>
    </source>
</evidence>
<name>A0A8J6P5R6_9BACT</name>
<dbReference type="InterPro" id="IPR051045">
    <property type="entry name" value="TonB-dependent_transducer"/>
</dbReference>
<dbReference type="GO" id="GO:0055085">
    <property type="term" value="P:transmembrane transport"/>
    <property type="evidence" value="ECO:0007669"/>
    <property type="project" value="InterPro"/>
</dbReference>
<evidence type="ECO:0000256" key="5">
    <source>
        <dbReference type="ARBA" id="ARBA00022519"/>
    </source>
</evidence>
<dbReference type="InterPro" id="IPR006260">
    <property type="entry name" value="TonB/TolA_C"/>
</dbReference>
<dbReference type="SUPFAM" id="SSF74653">
    <property type="entry name" value="TolA/TonB C-terminal domain"/>
    <property type="match status" value="1"/>
</dbReference>
<keyword evidence="6 10" id="KW-0812">Transmembrane</keyword>
<dbReference type="GO" id="GO:0030288">
    <property type="term" value="C:outer membrane-bounded periplasmic space"/>
    <property type="evidence" value="ECO:0007669"/>
    <property type="project" value="InterPro"/>
</dbReference>
<dbReference type="NCBIfam" id="TIGR01352">
    <property type="entry name" value="tonB_Cterm"/>
    <property type="match status" value="1"/>
</dbReference>
<comment type="caution">
    <text evidence="12">The sequence shown here is derived from an EMBL/GenBank/DDBJ whole genome shotgun (WGS) entry which is preliminary data.</text>
</comment>
<dbReference type="InterPro" id="IPR003538">
    <property type="entry name" value="TonB"/>
</dbReference>
<keyword evidence="4" id="KW-1003">Cell membrane</keyword>
<evidence type="ECO:0000256" key="2">
    <source>
        <dbReference type="ARBA" id="ARBA00006555"/>
    </source>
</evidence>
<dbReference type="PANTHER" id="PTHR33446:SF2">
    <property type="entry name" value="PROTEIN TONB"/>
    <property type="match status" value="1"/>
</dbReference>
<keyword evidence="3" id="KW-0813">Transport</keyword>
<comment type="similarity">
    <text evidence="2">Belongs to the TonB family.</text>
</comment>
<evidence type="ECO:0000313" key="12">
    <source>
        <dbReference type="EMBL" id="MBC8433032.1"/>
    </source>
</evidence>
<keyword evidence="5" id="KW-0997">Cell inner membrane</keyword>
<gene>
    <name evidence="12" type="ORF">H8D96_14060</name>
</gene>
<evidence type="ECO:0000256" key="4">
    <source>
        <dbReference type="ARBA" id="ARBA00022475"/>
    </source>
</evidence>
<proteinExistence type="inferred from homology"/>
<evidence type="ECO:0000313" key="13">
    <source>
        <dbReference type="Proteomes" id="UP000605201"/>
    </source>
</evidence>
<keyword evidence="7" id="KW-0653">Protein transport</keyword>
<comment type="subcellular location">
    <subcellularLocation>
        <location evidence="1">Cell inner membrane</location>
        <topology evidence="1">Single-pass membrane protein</topology>
        <orientation evidence="1">Periplasmic side</orientation>
    </subcellularLocation>
</comment>
<accession>A0A8J6P5R6</accession>
<evidence type="ECO:0000256" key="7">
    <source>
        <dbReference type="ARBA" id="ARBA00022927"/>
    </source>
</evidence>
<evidence type="ECO:0000259" key="11">
    <source>
        <dbReference type="PROSITE" id="PS52015"/>
    </source>
</evidence>
<dbReference type="EMBL" id="JACNIG010000264">
    <property type="protein sequence ID" value="MBC8433032.1"/>
    <property type="molecule type" value="Genomic_DNA"/>
</dbReference>
<organism evidence="12 13">
    <name type="scientific">Candidatus Desulfatibia vada</name>
    <dbReference type="NCBI Taxonomy" id="2841696"/>
    <lineage>
        <taxon>Bacteria</taxon>
        <taxon>Pseudomonadati</taxon>
        <taxon>Thermodesulfobacteriota</taxon>
        <taxon>Desulfobacteria</taxon>
        <taxon>Desulfobacterales</taxon>
        <taxon>Desulfobacterales incertae sedis</taxon>
        <taxon>Candidatus Desulfatibia</taxon>
    </lineage>
</organism>
<feature type="domain" description="TonB C-terminal" evidence="11">
    <location>
        <begin position="136"/>
        <end position="227"/>
    </location>
</feature>
<evidence type="ECO:0000256" key="3">
    <source>
        <dbReference type="ARBA" id="ARBA00022448"/>
    </source>
</evidence>
<evidence type="ECO:0000256" key="6">
    <source>
        <dbReference type="ARBA" id="ARBA00022692"/>
    </source>
</evidence>
<dbReference type="PROSITE" id="PS52015">
    <property type="entry name" value="TONB_CTD"/>
    <property type="match status" value="1"/>
</dbReference>
<dbReference type="GO" id="GO:0015891">
    <property type="term" value="P:siderophore transport"/>
    <property type="evidence" value="ECO:0007669"/>
    <property type="project" value="InterPro"/>
</dbReference>
<dbReference type="GO" id="GO:0015031">
    <property type="term" value="P:protein transport"/>
    <property type="evidence" value="ECO:0007669"/>
    <property type="project" value="UniProtKB-KW"/>
</dbReference>
<sequence>MSENKRKPNKLLRNLTVVSLGIHLVIFMHITGIYRSNALSYIELTMHNISKPFTRSIPRPRQRPKTPDMPKDVQQLKITSRAIPRLKPIKVDPIEKNLPDSLMEGLGIPDASATTNLNIADWNPGKFMEAYNTSGSYLEMVRFRIERHKKYPQIARVRNIEGRVTIRFVITIEGGVRKIEVAKRSGNKSLDHAALRAVQDAAPFPKPPGNLFKGDVPLELTIVFELS</sequence>
<evidence type="ECO:0000256" key="9">
    <source>
        <dbReference type="ARBA" id="ARBA00023136"/>
    </source>
</evidence>
<dbReference type="InterPro" id="IPR037682">
    <property type="entry name" value="TonB_C"/>
</dbReference>
<dbReference type="AlphaFoldDB" id="A0A8J6P5R6"/>
<dbReference type="GO" id="GO:0098797">
    <property type="term" value="C:plasma membrane protein complex"/>
    <property type="evidence" value="ECO:0007669"/>
    <property type="project" value="TreeGrafter"/>
</dbReference>
<dbReference type="Gene3D" id="3.30.1150.10">
    <property type="match status" value="1"/>
</dbReference>
<reference evidence="12 13" key="1">
    <citation type="submission" date="2020-08" db="EMBL/GenBank/DDBJ databases">
        <title>Bridging the membrane lipid divide: bacteria of the FCB group superphylum have the potential to synthesize archaeal ether lipids.</title>
        <authorList>
            <person name="Villanueva L."/>
            <person name="Von Meijenfeldt F.A.B."/>
            <person name="Westbye A.B."/>
            <person name="Yadav S."/>
            <person name="Hopmans E.C."/>
            <person name="Dutilh B.E."/>
            <person name="Sinninghe Damste J.S."/>
        </authorList>
    </citation>
    <scope>NUCLEOTIDE SEQUENCE [LARGE SCALE GENOMIC DNA]</scope>
    <source>
        <strain evidence="12">NIOZ-UU17</strain>
    </source>
</reference>
<feature type="transmembrane region" description="Helical" evidence="10">
    <location>
        <begin position="12"/>
        <end position="34"/>
    </location>
</feature>
<protein>
    <submittedName>
        <fullName evidence="12">Energy transducer TonB</fullName>
    </submittedName>
</protein>
<dbReference type="Proteomes" id="UP000605201">
    <property type="component" value="Unassembled WGS sequence"/>
</dbReference>
<dbReference type="Pfam" id="PF03544">
    <property type="entry name" value="TonB_C"/>
    <property type="match status" value="1"/>
</dbReference>
<dbReference type="PANTHER" id="PTHR33446">
    <property type="entry name" value="PROTEIN TONB-RELATED"/>
    <property type="match status" value="1"/>
</dbReference>
<dbReference type="GO" id="GO:0031992">
    <property type="term" value="F:energy transducer activity"/>
    <property type="evidence" value="ECO:0007669"/>
    <property type="project" value="InterPro"/>
</dbReference>
<dbReference type="PRINTS" id="PR01374">
    <property type="entry name" value="TONBPROTEIN"/>
</dbReference>